<evidence type="ECO:0000313" key="2">
    <source>
        <dbReference type="EMBL" id="OGF34685.1"/>
    </source>
</evidence>
<name>A0A1F5T6W0_9BACT</name>
<organism evidence="2 3">
    <name type="scientific">Candidatus Falkowbacteria bacterium RIFOXYC2_FULL_48_21</name>
    <dbReference type="NCBI Taxonomy" id="1798005"/>
    <lineage>
        <taxon>Bacteria</taxon>
        <taxon>Candidatus Falkowiibacteriota</taxon>
    </lineage>
</organism>
<comment type="caution">
    <text evidence="2">The sequence shown here is derived from an EMBL/GenBank/DDBJ whole genome shotgun (WGS) entry which is preliminary data.</text>
</comment>
<protein>
    <submittedName>
        <fullName evidence="2">Uncharacterized protein</fullName>
    </submittedName>
</protein>
<evidence type="ECO:0000313" key="3">
    <source>
        <dbReference type="Proteomes" id="UP000178656"/>
    </source>
</evidence>
<keyword evidence="1" id="KW-1133">Transmembrane helix</keyword>
<dbReference type="EMBL" id="MFGM01000069">
    <property type="protein sequence ID" value="OGF34685.1"/>
    <property type="molecule type" value="Genomic_DNA"/>
</dbReference>
<dbReference type="Proteomes" id="UP000178656">
    <property type="component" value="Unassembled WGS sequence"/>
</dbReference>
<evidence type="ECO:0000256" key="1">
    <source>
        <dbReference type="SAM" id="Phobius"/>
    </source>
</evidence>
<keyword evidence="1" id="KW-0472">Membrane</keyword>
<dbReference type="AlphaFoldDB" id="A0A1F5T6W0"/>
<feature type="transmembrane region" description="Helical" evidence="1">
    <location>
        <begin position="6"/>
        <end position="26"/>
    </location>
</feature>
<feature type="transmembrane region" description="Helical" evidence="1">
    <location>
        <begin position="66"/>
        <end position="87"/>
    </location>
</feature>
<proteinExistence type="predicted"/>
<keyword evidence="1" id="KW-0812">Transmembrane</keyword>
<accession>A0A1F5T6W0</accession>
<feature type="transmembrane region" description="Helical" evidence="1">
    <location>
        <begin position="38"/>
        <end position="60"/>
    </location>
</feature>
<reference evidence="2 3" key="1">
    <citation type="journal article" date="2016" name="Nat. Commun.">
        <title>Thousands of microbial genomes shed light on interconnected biogeochemical processes in an aquifer system.</title>
        <authorList>
            <person name="Anantharaman K."/>
            <person name="Brown C.T."/>
            <person name="Hug L.A."/>
            <person name="Sharon I."/>
            <person name="Castelle C.J."/>
            <person name="Probst A.J."/>
            <person name="Thomas B.C."/>
            <person name="Singh A."/>
            <person name="Wilkins M.J."/>
            <person name="Karaoz U."/>
            <person name="Brodie E.L."/>
            <person name="Williams K.H."/>
            <person name="Hubbard S.S."/>
            <person name="Banfield J.F."/>
        </authorList>
    </citation>
    <scope>NUCLEOTIDE SEQUENCE [LARGE SCALE GENOMIC DNA]</scope>
</reference>
<sequence length="92" mass="10059">MYFGETLGIICVVIVFCLSLSIFIFAIKAQDRSCKKVLGFLGAVLLIANVIDLLGPWPIGRFATEWLITFSLGASILGSLAALLYFARRSPF</sequence>
<gene>
    <name evidence="2" type="ORF">A2482_00855</name>
</gene>